<comment type="caution">
    <text evidence="2">The sequence shown here is derived from an EMBL/GenBank/DDBJ whole genome shotgun (WGS) entry which is preliminary data.</text>
</comment>
<gene>
    <name evidence="2" type="ORF">BYL167_LOCUS32010</name>
</gene>
<organism evidence="2 3">
    <name type="scientific">Rotaria magnacalcarata</name>
    <dbReference type="NCBI Taxonomy" id="392030"/>
    <lineage>
        <taxon>Eukaryota</taxon>
        <taxon>Metazoa</taxon>
        <taxon>Spiralia</taxon>
        <taxon>Gnathifera</taxon>
        <taxon>Rotifera</taxon>
        <taxon>Eurotatoria</taxon>
        <taxon>Bdelloidea</taxon>
        <taxon>Philodinida</taxon>
        <taxon>Philodinidae</taxon>
        <taxon>Rotaria</taxon>
    </lineage>
</organism>
<accession>A0A8S2W0I3</accession>
<protein>
    <submittedName>
        <fullName evidence="2">Uncharacterized protein</fullName>
    </submittedName>
</protein>
<evidence type="ECO:0000256" key="1">
    <source>
        <dbReference type="SAM" id="MobiDB-lite"/>
    </source>
</evidence>
<dbReference type="AlphaFoldDB" id="A0A8S2W0I3"/>
<feature type="compositionally biased region" description="Low complexity" evidence="1">
    <location>
        <begin position="89"/>
        <end position="128"/>
    </location>
</feature>
<sequence length="232" mass="24681">MKASTVVTNSNSSNSNDEHTPTLVNNEKMLLINGNFSAEPTTPCFVLNTPNTCTKNQSFYYDIPCSMHTSTLMDTQSPSVPVFTQSLGQSQPPTLSDSSSSIDTVASRQTSSNQSSTTTTSSSSSSSSASSVVVTSCSTLSNVVDASSISSSSDIHDDRKMQLPRSLISENKLFPLNLQLKKSIPHIITTSPSSVSSKTLIENSNSNLNDSNTKNDLDAANVNDEIHSLLTS</sequence>
<feature type="compositionally biased region" description="Polar residues" evidence="1">
    <location>
        <begin position="200"/>
        <end position="214"/>
    </location>
</feature>
<feature type="region of interest" description="Disordered" evidence="1">
    <location>
        <begin position="1"/>
        <end position="21"/>
    </location>
</feature>
<dbReference type="Proteomes" id="UP000681967">
    <property type="component" value="Unassembled WGS sequence"/>
</dbReference>
<proteinExistence type="predicted"/>
<reference evidence="2" key="1">
    <citation type="submission" date="2021-02" db="EMBL/GenBank/DDBJ databases">
        <authorList>
            <person name="Nowell W R."/>
        </authorList>
    </citation>
    <scope>NUCLEOTIDE SEQUENCE</scope>
</reference>
<feature type="non-terminal residue" evidence="2">
    <location>
        <position position="1"/>
    </location>
</feature>
<feature type="compositionally biased region" description="Low complexity" evidence="1">
    <location>
        <begin position="1"/>
        <end position="15"/>
    </location>
</feature>
<feature type="region of interest" description="Disordered" evidence="1">
    <location>
        <begin position="80"/>
        <end position="128"/>
    </location>
</feature>
<dbReference type="EMBL" id="CAJOBH010058048">
    <property type="protein sequence ID" value="CAF4411368.1"/>
    <property type="molecule type" value="Genomic_DNA"/>
</dbReference>
<evidence type="ECO:0000313" key="3">
    <source>
        <dbReference type="Proteomes" id="UP000681967"/>
    </source>
</evidence>
<name>A0A8S2W0I3_9BILA</name>
<feature type="region of interest" description="Disordered" evidence="1">
    <location>
        <begin position="193"/>
        <end position="219"/>
    </location>
</feature>
<evidence type="ECO:0000313" key="2">
    <source>
        <dbReference type="EMBL" id="CAF4411368.1"/>
    </source>
</evidence>